<dbReference type="GO" id="GO:0019185">
    <property type="term" value="C:snRNA-activating protein complex"/>
    <property type="evidence" value="ECO:0007669"/>
    <property type="project" value="TreeGrafter"/>
</dbReference>
<sequence length="308" mass="35371">TLVIVARWQFGVRLFSHEHFFYHRTRQFITFTMDMTPFKLDIDELVDEFTQIEATTLAQMKTIWCNRKFSFIHEARPTDKDSAFFMQTLYDRAISHMVAGGALSKKLAGLYALYCLYETQLFDRPFKIYLSLRDLEKLNVLVVDAKQNGVGIAISVVKKMLDKNMFLFGFVEVDEELVSKTANAMAKQQHEHLQVASEKLLSNVPIQKHVHMNLGTDLRLDELGKLASDYSKAKELVIQETSAMQGVDERLDVAEENGAKVGEGLERIAEAWNQQRQSFYVKNGLDETHMNKTADDFVQELDELLSQD</sequence>
<dbReference type="GO" id="GO:0042796">
    <property type="term" value="P:snRNA transcription by RNA polymerase III"/>
    <property type="evidence" value="ECO:0007669"/>
    <property type="project" value="TreeGrafter"/>
</dbReference>
<dbReference type="GO" id="GO:0042795">
    <property type="term" value="P:snRNA transcription by RNA polymerase II"/>
    <property type="evidence" value="ECO:0007669"/>
    <property type="project" value="TreeGrafter"/>
</dbReference>
<feature type="non-terminal residue" evidence="1">
    <location>
        <position position="1"/>
    </location>
</feature>
<dbReference type="OMA" id="ADFKRVW"/>
<proteinExistence type="predicted"/>
<dbReference type="EMBL" id="JAHRHJ020000009">
    <property type="protein sequence ID" value="KAH9300770.1"/>
    <property type="molecule type" value="Genomic_DNA"/>
</dbReference>
<keyword evidence="2" id="KW-1185">Reference proteome</keyword>
<protein>
    <submittedName>
        <fullName evidence="1">Uncharacterized protein</fullName>
    </submittedName>
</protein>
<dbReference type="GO" id="GO:0043565">
    <property type="term" value="F:sequence-specific DNA binding"/>
    <property type="evidence" value="ECO:0007669"/>
    <property type="project" value="TreeGrafter"/>
</dbReference>
<evidence type="ECO:0000313" key="1">
    <source>
        <dbReference type="EMBL" id="KAH9300770.1"/>
    </source>
</evidence>
<reference evidence="1 2" key="1">
    <citation type="journal article" date="2021" name="Nat. Plants">
        <title>The Taxus genome provides insights into paclitaxel biosynthesis.</title>
        <authorList>
            <person name="Xiong X."/>
            <person name="Gou J."/>
            <person name="Liao Q."/>
            <person name="Li Y."/>
            <person name="Zhou Q."/>
            <person name="Bi G."/>
            <person name="Li C."/>
            <person name="Du R."/>
            <person name="Wang X."/>
            <person name="Sun T."/>
            <person name="Guo L."/>
            <person name="Liang H."/>
            <person name="Lu P."/>
            <person name="Wu Y."/>
            <person name="Zhang Z."/>
            <person name="Ro D.K."/>
            <person name="Shang Y."/>
            <person name="Huang S."/>
            <person name="Yan J."/>
        </authorList>
    </citation>
    <scope>NUCLEOTIDE SEQUENCE [LARGE SCALE GENOMIC DNA]</scope>
    <source>
        <strain evidence="1">Ta-2019</strain>
    </source>
</reference>
<dbReference type="PANTHER" id="PTHR15131">
    <property type="entry name" value="SMALL NUCLEAR RNA ACTIVATING COMPLEX, POLYPEPTIDE 1"/>
    <property type="match status" value="1"/>
</dbReference>
<gene>
    <name evidence="1" type="ORF">KI387_012353</name>
</gene>
<dbReference type="PANTHER" id="PTHR15131:SF3">
    <property type="entry name" value="SNRNA-ACTIVATING PROTEIN COMPLEX SUBUNIT 1"/>
    <property type="match status" value="1"/>
</dbReference>
<accession>A0AA38CHY8</accession>
<comment type="caution">
    <text evidence="1">The sequence shown here is derived from an EMBL/GenBank/DDBJ whole genome shotgun (WGS) entry which is preliminary data.</text>
</comment>
<dbReference type="Proteomes" id="UP000824469">
    <property type="component" value="Unassembled WGS sequence"/>
</dbReference>
<dbReference type="AlphaFoldDB" id="A0AA38CHY8"/>
<dbReference type="Pfam" id="PF09808">
    <property type="entry name" value="SNAPC1"/>
    <property type="match status" value="1"/>
</dbReference>
<organism evidence="1 2">
    <name type="scientific">Taxus chinensis</name>
    <name type="common">Chinese yew</name>
    <name type="synonym">Taxus wallichiana var. chinensis</name>
    <dbReference type="NCBI Taxonomy" id="29808"/>
    <lineage>
        <taxon>Eukaryota</taxon>
        <taxon>Viridiplantae</taxon>
        <taxon>Streptophyta</taxon>
        <taxon>Embryophyta</taxon>
        <taxon>Tracheophyta</taxon>
        <taxon>Spermatophyta</taxon>
        <taxon>Pinopsida</taxon>
        <taxon>Pinidae</taxon>
        <taxon>Conifers II</taxon>
        <taxon>Cupressales</taxon>
        <taxon>Taxaceae</taxon>
        <taxon>Taxus</taxon>
    </lineage>
</organism>
<evidence type="ECO:0000313" key="2">
    <source>
        <dbReference type="Proteomes" id="UP000824469"/>
    </source>
</evidence>
<dbReference type="InterPro" id="IPR019188">
    <property type="entry name" value="SNAPC1"/>
</dbReference>
<name>A0AA38CHY8_TAXCH</name>